<reference evidence="1 2" key="1">
    <citation type="submission" date="2015-01" db="EMBL/GenBank/DDBJ databases">
        <title>Deinococcus puniceus/DY1/ whole genome sequencing.</title>
        <authorList>
            <person name="Kim M.K."/>
            <person name="Srinivasan S."/>
            <person name="Lee J.-J."/>
        </authorList>
    </citation>
    <scope>NUCLEOTIDE SEQUENCE [LARGE SCALE GENOMIC DNA]</scope>
    <source>
        <strain evidence="1 2">DY1</strain>
    </source>
</reference>
<dbReference type="STRING" id="1182568.SU48_02085"/>
<dbReference type="SUPFAM" id="SSF109604">
    <property type="entry name" value="HD-domain/PDEase-like"/>
    <property type="match status" value="1"/>
</dbReference>
<dbReference type="KEGG" id="dpu:SU48_02085"/>
<gene>
    <name evidence="1" type="ORF">SU48_02085</name>
</gene>
<evidence type="ECO:0000313" key="2">
    <source>
        <dbReference type="Proteomes" id="UP000077363"/>
    </source>
</evidence>
<accession>A0A172T717</accession>
<dbReference type="PANTHER" id="PTHR21174:SF0">
    <property type="entry name" value="HD PHOSPHOHYDROLASE FAMILY PROTEIN-RELATED"/>
    <property type="match status" value="1"/>
</dbReference>
<dbReference type="GO" id="GO:0016787">
    <property type="term" value="F:hydrolase activity"/>
    <property type="evidence" value="ECO:0007669"/>
    <property type="project" value="UniProtKB-KW"/>
</dbReference>
<proteinExistence type="predicted"/>
<dbReference type="PATRIC" id="fig|1182568.3.peg.436"/>
<dbReference type="OrthoDB" id="9808993at2"/>
<dbReference type="EMBL" id="CP011387">
    <property type="protein sequence ID" value="ANE42744.1"/>
    <property type="molecule type" value="Genomic_DNA"/>
</dbReference>
<keyword evidence="2" id="KW-1185">Reference proteome</keyword>
<name>A0A172T717_9DEIO</name>
<dbReference type="Gene3D" id="1.10.3210.10">
    <property type="entry name" value="Hypothetical protein af1432"/>
    <property type="match status" value="1"/>
</dbReference>
<dbReference type="InterPro" id="IPR009218">
    <property type="entry name" value="HD_phosphohydro"/>
</dbReference>
<dbReference type="Proteomes" id="UP000077363">
    <property type="component" value="Chromosome"/>
</dbReference>
<organism evidence="1 2">
    <name type="scientific">Deinococcus puniceus</name>
    <dbReference type="NCBI Taxonomy" id="1182568"/>
    <lineage>
        <taxon>Bacteria</taxon>
        <taxon>Thermotogati</taxon>
        <taxon>Deinococcota</taxon>
        <taxon>Deinococci</taxon>
        <taxon>Deinococcales</taxon>
        <taxon>Deinococcaceae</taxon>
        <taxon>Deinococcus</taxon>
    </lineage>
</organism>
<protein>
    <submittedName>
        <fullName evidence="1">Phosphohydrolase</fullName>
    </submittedName>
</protein>
<dbReference type="AlphaFoldDB" id="A0A172T717"/>
<dbReference type="PIRSF" id="PIRSF035170">
    <property type="entry name" value="HD_phosphohydro"/>
    <property type="match status" value="1"/>
</dbReference>
<evidence type="ECO:0000313" key="1">
    <source>
        <dbReference type="EMBL" id="ANE42744.1"/>
    </source>
</evidence>
<keyword evidence="1" id="KW-0378">Hydrolase</keyword>
<sequence>MNDAAPIDATLLARAEAFALPHYAEAHRAYHDAEHVRAVLHALESRRVLTPVLTLAVWGHDLIYDPRKHDNEQQSAGVFDGWLAEQGAPADLRAEIHALILATRHAAPAATRAEALLIDADLSILGATAEAFAAYDAAIRREYRHVPGLLYRMGRKKILRGFLEREQIFTTPEFAGLEAQARVNLAGAIAKL</sequence>
<dbReference type="PANTHER" id="PTHR21174">
    <property type="match status" value="1"/>
</dbReference>